<comment type="caution">
    <text evidence="1">The sequence shown here is derived from an EMBL/GenBank/DDBJ whole genome shotgun (WGS) entry which is preliminary data.</text>
</comment>
<protein>
    <recommendedName>
        <fullName evidence="3">Secreted protein</fullName>
    </recommendedName>
</protein>
<keyword evidence="2" id="KW-1185">Reference proteome</keyword>
<dbReference type="Proteomes" id="UP001604277">
    <property type="component" value="Unassembled WGS sequence"/>
</dbReference>
<evidence type="ECO:0008006" key="3">
    <source>
        <dbReference type="Google" id="ProtNLM"/>
    </source>
</evidence>
<accession>A0ABD1WPZ9</accession>
<sequence length="103" mass="11077">MNLASNLPLILPARAIVVQVVTRADRSSSTKLIDRPTSSIVDPVSKREKVDRSQKLPDSQLISWIRVIVRTGAVGVGGRMPSIRSSSANIQIGRSPSGHIVPL</sequence>
<evidence type="ECO:0000313" key="2">
    <source>
        <dbReference type="Proteomes" id="UP001604277"/>
    </source>
</evidence>
<dbReference type="EMBL" id="JBFOLJ010000003">
    <property type="protein sequence ID" value="KAL2550758.1"/>
    <property type="molecule type" value="Genomic_DNA"/>
</dbReference>
<reference evidence="2" key="1">
    <citation type="submission" date="2024-07" db="EMBL/GenBank/DDBJ databases">
        <title>Two chromosome-level genome assemblies of Korean endemic species Abeliophyllum distichum and Forsythia ovata (Oleaceae).</title>
        <authorList>
            <person name="Jang H."/>
        </authorList>
    </citation>
    <scope>NUCLEOTIDE SEQUENCE [LARGE SCALE GENOMIC DNA]</scope>
</reference>
<evidence type="ECO:0000313" key="1">
    <source>
        <dbReference type="EMBL" id="KAL2550758.1"/>
    </source>
</evidence>
<name>A0ABD1WPZ9_9LAMI</name>
<gene>
    <name evidence="1" type="ORF">Fot_12288</name>
</gene>
<dbReference type="AlphaFoldDB" id="A0ABD1WPZ9"/>
<organism evidence="1 2">
    <name type="scientific">Forsythia ovata</name>
    <dbReference type="NCBI Taxonomy" id="205694"/>
    <lineage>
        <taxon>Eukaryota</taxon>
        <taxon>Viridiplantae</taxon>
        <taxon>Streptophyta</taxon>
        <taxon>Embryophyta</taxon>
        <taxon>Tracheophyta</taxon>
        <taxon>Spermatophyta</taxon>
        <taxon>Magnoliopsida</taxon>
        <taxon>eudicotyledons</taxon>
        <taxon>Gunneridae</taxon>
        <taxon>Pentapetalae</taxon>
        <taxon>asterids</taxon>
        <taxon>lamiids</taxon>
        <taxon>Lamiales</taxon>
        <taxon>Oleaceae</taxon>
        <taxon>Forsythieae</taxon>
        <taxon>Forsythia</taxon>
    </lineage>
</organism>
<proteinExistence type="predicted"/>